<evidence type="ECO:0000256" key="1">
    <source>
        <dbReference type="ARBA" id="ARBA00004141"/>
    </source>
</evidence>
<dbReference type="EMBL" id="QHCT01000005">
    <property type="protein sequence ID" value="RHX87193.1"/>
    <property type="molecule type" value="Genomic_DNA"/>
</dbReference>
<reference evidence="7" key="1">
    <citation type="submission" date="2018-05" db="EMBL/GenBank/DDBJ databases">
        <title>Leptospira yasudae sp. nov. and Leptospira stimsonii sp. nov., two pathogenic species of the genus Leptospira isolated from environmental sources.</title>
        <authorList>
            <person name="Casanovas-Massana A."/>
            <person name="Hamond C."/>
            <person name="Santos L.A."/>
            <person name="Hacker K.P."/>
            <person name="Balassiano I."/>
            <person name="Medeiros M.A."/>
            <person name="Reis M.G."/>
            <person name="Ko A.I."/>
            <person name="Wunder E.A."/>
        </authorList>
    </citation>
    <scope>NUCLEOTIDE SEQUENCE [LARGE SCALE GENOMIC DNA]</scope>
    <source>
        <strain evidence="7">Yale</strain>
    </source>
</reference>
<dbReference type="AlphaFoldDB" id="A0A396YZ99"/>
<proteinExistence type="inferred from homology"/>
<keyword evidence="4 5" id="KW-0472">Membrane</keyword>
<organism evidence="6 7">
    <name type="scientific">Leptospira stimsonii</name>
    <dbReference type="NCBI Taxonomy" id="2202203"/>
    <lineage>
        <taxon>Bacteria</taxon>
        <taxon>Pseudomonadati</taxon>
        <taxon>Spirochaetota</taxon>
        <taxon>Spirochaetia</taxon>
        <taxon>Leptospirales</taxon>
        <taxon>Leptospiraceae</taxon>
        <taxon>Leptospira</taxon>
    </lineage>
</organism>
<protein>
    <recommendedName>
        <fullName evidence="5">Probable membrane transporter protein</fullName>
    </recommendedName>
</protein>
<accession>A0A396YZ99</accession>
<feature type="transmembrane region" description="Helical" evidence="5">
    <location>
        <begin position="244"/>
        <end position="262"/>
    </location>
</feature>
<feature type="transmembrane region" description="Helical" evidence="5">
    <location>
        <begin position="218"/>
        <end position="238"/>
    </location>
</feature>
<comment type="subcellular location">
    <subcellularLocation>
        <location evidence="5">Cell membrane</location>
        <topology evidence="5">Multi-pass membrane protein</topology>
    </subcellularLocation>
    <subcellularLocation>
        <location evidence="1">Membrane</location>
        <topology evidence="1">Multi-pass membrane protein</topology>
    </subcellularLocation>
</comment>
<keyword evidence="3 5" id="KW-1133">Transmembrane helix</keyword>
<evidence type="ECO:0000313" key="6">
    <source>
        <dbReference type="EMBL" id="RHX87193.1"/>
    </source>
</evidence>
<dbReference type="PANTHER" id="PTHR43701:SF2">
    <property type="entry name" value="MEMBRANE TRANSPORTER PROTEIN YJNA-RELATED"/>
    <property type="match status" value="1"/>
</dbReference>
<name>A0A396YZ99_9LEPT</name>
<dbReference type="PANTHER" id="PTHR43701">
    <property type="entry name" value="MEMBRANE TRANSPORTER PROTEIN MJ0441-RELATED"/>
    <property type="match status" value="1"/>
</dbReference>
<feature type="transmembrane region" description="Helical" evidence="5">
    <location>
        <begin position="42"/>
        <end position="60"/>
    </location>
</feature>
<keyword evidence="2 5" id="KW-0812">Transmembrane</keyword>
<keyword evidence="5" id="KW-1003">Cell membrane</keyword>
<dbReference type="InterPro" id="IPR002781">
    <property type="entry name" value="TM_pro_TauE-like"/>
</dbReference>
<dbReference type="OrthoDB" id="8559161at2"/>
<dbReference type="InterPro" id="IPR051598">
    <property type="entry name" value="TSUP/Inactive_protease-like"/>
</dbReference>
<evidence type="ECO:0000256" key="4">
    <source>
        <dbReference type="ARBA" id="ARBA00023136"/>
    </source>
</evidence>
<evidence type="ECO:0000256" key="2">
    <source>
        <dbReference type="ARBA" id="ARBA00022692"/>
    </source>
</evidence>
<dbReference type="Pfam" id="PF01925">
    <property type="entry name" value="TauE"/>
    <property type="match status" value="1"/>
</dbReference>
<dbReference type="GO" id="GO:0005886">
    <property type="term" value="C:plasma membrane"/>
    <property type="evidence" value="ECO:0007669"/>
    <property type="project" value="UniProtKB-SubCell"/>
</dbReference>
<dbReference type="Proteomes" id="UP000265798">
    <property type="component" value="Unassembled WGS sequence"/>
</dbReference>
<comment type="similarity">
    <text evidence="5">Belongs to the 4-toluene sulfonate uptake permease (TSUP) (TC 2.A.102) family.</text>
</comment>
<feature type="transmembrane region" description="Helical" evidence="5">
    <location>
        <begin position="72"/>
        <end position="90"/>
    </location>
</feature>
<gene>
    <name evidence="6" type="ORF">DLM75_16925</name>
</gene>
<feature type="transmembrane region" description="Helical" evidence="5">
    <location>
        <begin position="148"/>
        <end position="181"/>
    </location>
</feature>
<feature type="transmembrane region" description="Helical" evidence="5">
    <location>
        <begin position="110"/>
        <end position="128"/>
    </location>
</feature>
<comment type="caution">
    <text evidence="6">The sequence shown here is derived from an EMBL/GenBank/DDBJ whole genome shotgun (WGS) entry which is preliminary data.</text>
</comment>
<evidence type="ECO:0000256" key="3">
    <source>
        <dbReference type="ARBA" id="ARBA00022989"/>
    </source>
</evidence>
<feature type="transmembrane region" description="Helical" evidence="5">
    <location>
        <begin position="7"/>
        <end position="36"/>
    </location>
</feature>
<evidence type="ECO:0000313" key="7">
    <source>
        <dbReference type="Proteomes" id="UP000265798"/>
    </source>
</evidence>
<evidence type="ECO:0000256" key="5">
    <source>
        <dbReference type="RuleBase" id="RU363041"/>
    </source>
</evidence>
<feature type="transmembrane region" description="Helical" evidence="5">
    <location>
        <begin position="187"/>
        <end position="206"/>
    </location>
</feature>
<sequence length="268" mass="28739">MQIFGYFATFVMGTSFGLIGAGGSILMVPILFYLFRQNAMEATTNSLFVVGVTALIGAWVKAKSGEIDLKIGFFFAMPSFAGIFFARQWILSSLPNSLVHVFGITFTKSVFVMTAFAIVMLFSAWAMIRSGKAERVKAPSFKTLSTNFWSIGLKGLIVGVITGLVGAGGGFLIIPALVFLLKFPLSLAIGTSLAIVSVNSLFGFAISLSSLQTTDFPFLFGVSILGIGGMFLGQMLSAKIQERYLKTGFGYFVLTVASLILLDQGSRL</sequence>